<organism evidence="2 3">
    <name type="scientific">Melipona bicolor</name>
    <dbReference type="NCBI Taxonomy" id="60889"/>
    <lineage>
        <taxon>Eukaryota</taxon>
        <taxon>Metazoa</taxon>
        <taxon>Ecdysozoa</taxon>
        <taxon>Arthropoda</taxon>
        <taxon>Hexapoda</taxon>
        <taxon>Insecta</taxon>
        <taxon>Pterygota</taxon>
        <taxon>Neoptera</taxon>
        <taxon>Endopterygota</taxon>
        <taxon>Hymenoptera</taxon>
        <taxon>Apocrita</taxon>
        <taxon>Aculeata</taxon>
        <taxon>Apoidea</taxon>
        <taxon>Anthophila</taxon>
        <taxon>Apidae</taxon>
        <taxon>Melipona</taxon>
    </lineage>
</organism>
<evidence type="ECO:0000313" key="3">
    <source>
        <dbReference type="Proteomes" id="UP001177670"/>
    </source>
</evidence>
<dbReference type="AlphaFoldDB" id="A0AA40GIB2"/>
<sequence>MISIPETILMSQPRYTEGCGSRWQKIKSQENQADREEKGRRYVVYSRERAERKTGGREVEYGHLGEDTTFLELRAAMDPLQARLHGSVNFLQALITAPDALLGPTANLQQLLLFLHLNFLLVVVISFSIFVIFLADRIFLALQLQPQEIQEKPNAILGKTRLDCERCENESTINDQRRNLSNNPRSQLTIKLRLQSLIVVLKRGDLNLPNRGGFNRDKKF</sequence>
<dbReference type="Proteomes" id="UP001177670">
    <property type="component" value="Unassembled WGS sequence"/>
</dbReference>
<dbReference type="EMBL" id="JAHYIQ010000001">
    <property type="protein sequence ID" value="KAK1137785.1"/>
    <property type="molecule type" value="Genomic_DNA"/>
</dbReference>
<gene>
    <name evidence="2" type="ORF">K0M31_002279</name>
</gene>
<evidence type="ECO:0000256" key="1">
    <source>
        <dbReference type="SAM" id="Phobius"/>
    </source>
</evidence>
<keyword evidence="1" id="KW-0812">Transmembrane</keyword>
<accession>A0AA40GIB2</accession>
<protein>
    <submittedName>
        <fullName evidence="2">Uncharacterized protein</fullName>
    </submittedName>
</protein>
<name>A0AA40GIB2_9HYME</name>
<reference evidence="2" key="1">
    <citation type="submission" date="2021-10" db="EMBL/GenBank/DDBJ databases">
        <title>Melipona bicolor Genome sequencing and assembly.</title>
        <authorList>
            <person name="Araujo N.S."/>
            <person name="Arias M.C."/>
        </authorList>
    </citation>
    <scope>NUCLEOTIDE SEQUENCE</scope>
    <source>
        <strain evidence="2">USP_2M_L1-L4_2017</strain>
        <tissue evidence="2">Whole body</tissue>
    </source>
</reference>
<feature type="transmembrane region" description="Helical" evidence="1">
    <location>
        <begin position="111"/>
        <end position="135"/>
    </location>
</feature>
<proteinExistence type="predicted"/>
<evidence type="ECO:0000313" key="2">
    <source>
        <dbReference type="EMBL" id="KAK1137785.1"/>
    </source>
</evidence>
<comment type="caution">
    <text evidence="2">The sequence shown here is derived from an EMBL/GenBank/DDBJ whole genome shotgun (WGS) entry which is preliminary data.</text>
</comment>
<keyword evidence="1" id="KW-1133">Transmembrane helix</keyword>
<keyword evidence="1" id="KW-0472">Membrane</keyword>
<keyword evidence="3" id="KW-1185">Reference proteome</keyword>